<feature type="domain" description="Methyltransferase type 11" evidence="1">
    <location>
        <begin position="64"/>
        <end position="149"/>
    </location>
</feature>
<dbReference type="Gene3D" id="3.40.50.150">
    <property type="entry name" value="Vaccinia Virus protein VP39"/>
    <property type="match status" value="1"/>
</dbReference>
<dbReference type="CDD" id="cd02440">
    <property type="entry name" value="AdoMet_MTases"/>
    <property type="match status" value="1"/>
</dbReference>
<evidence type="ECO:0000259" key="1">
    <source>
        <dbReference type="Pfam" id="PF08241"/>
    </source>
</evidence>
<dbReference type="SUPFAM" id="SSF53335">
    <property type="entry name" value="S-adenosyl-L-methionine-dependent methyltransferases"/>
    <property type="match status" value="1"/>
</dbReference>
<reference evidence="2 3" key="1">
    <citation type="submission" date="2018-05" db="EMBL/GenBank/DDBJ databases">
        <title>Mucilaginibacter hurinus sp. nov., isolated from briquette warehouse soil.</title>
        <authorList>
            <person name="Choi L."/>
        </authorList>
    </citation>
    <scope>NUCLEOTIDE SEQUENCE [LARGE SCALE GENOMIC DNA]</scope>
    <source>
        <strain evidence="2 3">ZR32</strain>
    </source>
</reference>
<dbReference type="Proteomes" id="UP000253209">
    <property type="component" value="Unassembled WGS sequence"/>
</dbReference>
<dbReference type="GO" id="GO:0008757">
    <property type="term" value="F:S-adenosylmethionine-dependent methyltransferase activity"/>
    <property type="evidence" value="ECO:0007669"/>
    <property type="project" value="InterPro"/>
</dbReference>
<dbReference type="Pfam" id="PF08241">
    <property type="entry name" value="Methyltransf_11"/>
    <property type="match status" value="1"/>
</dbReference>
<evidence type="ECO:0000313" key="3">
    <source>
        <dbReference type="Proteomes" id="UP000253209"/>
    </source>
</evidence>
<dbReference type="AlphaFoldDB" id="A0A367GKY3"/>
<dbReference type="GO" id="GO:0032259">
    <property type="term" value="P:methylation"/>
    <property type="evidence" value="ECO:0007669"/>
    <property type="project" value="UniProtKB-KW"/>
</dbReference>
<keyword evidence="2" id="KW-0808">Transferase</keyword>
<protein>
    <submittedName>
        <fullName evidence="2">Class I SAM-dependent methyltransferase</fullName>
    </submittedName>
</protein>
<accession>A0A367GKY3</accession>
<keyword evidence="3" id="KW-1185">Reference proteome</keyword>
<dbReference type="RefSeq" id="WP_114006418.1">
    <property type="nucleotide sequence ID" value="NZ_QGDC01000011.1"/>
</dbReference>
<comment type="caution">
    <text evidence="2">The sequence shown here is derived from an EMBL/GenBank/DDBJ whole genome shotgun (WGS) entry which is preliminary data.</text>
</comment>
<dbReference type="EMBL" id="QGDC01000011">
    <property type="protein sequence ID" value="RCH53645.1"/>
    <property type="molecule type" value="Genomic_DNA"/>
</dbReference>
<proteinExistence type="predicted"/>
<evidence type="ECO:0000313" key="2">
    <source>
        <dbReference type="EMBL" id="RCH53645.1"/>
    </source>
</evidence>
<keyword evidence="2" id="KW-0489">Methyltransferase</keyword>
<organism evidence="2 3">
    <name type="scientific">Mucilaginibacter hurinus</name>
    <dbReference type="NCBI Taxonomy" id="2201324"/>
    <lineage>
        <taxon>Bacteria</taxon>
        <taxon>Pseudomonadati</taxon>
        <taxon>Bacteroidota</taxon>
        <taxon>Sphingobacteriia</taxon>
        <taxon>Sphingobacteriales</taxon>
        <taxon>Sphingobacteriaceae</taxon>
        <taxon>Mucilaginibacter</taxon>
    </lineage>
</organism>
<dbReference type="InterPro" id="IPR013216">
    <property type="entry name" value="Methyltransf_11"/>
</dbReference>
<gene>
    <name evidence="2" type="ORF">DJ568_16550</name>
</gene>
<sequence>MFHEESYDRHGDWYNQRFPTEESKLAVYRKAKIAGKQSINDWLQQIFFSCIDPLLKGSDRRWLTIGDAYGFDAQYLLSKGASAVATDLNGDFLQLAKQEGIIEEYAAENAEKLSYPENSFDYILCKESYHHFPRPYAALYEMIRVAKNGIMIIEPQDPVSKMPALLLITNLLSSSSNLLKKAWKNRFSYEPVGNFVYKVSEREFEKFAAGINLPMVAFKHINPNFYFAGVDGQPAERGNKTFDAIRKKKWLMDTLVKFRLIPGQVLATIVFKQLPDDKVLQALKADGYKLLNIPANPYLK</sequence>
<name>A0A367GKY3_9SPHI</name>
<dbReference type="InterPro" id="IPR029063">
    <property type="entry name" value="SAM-dependent_MTases_sf"/>
</dbReference>
<dbReference type="OrthoDB" id="9808140at2"/>